<dbReference type="SUPFAM" id="SSF48150">
    <property type="entry name" value="DNA-glycosylase"/>
    <property type="match status" value="1"/>
</dbReference>
<dbReference type="Proteomes" id="UP000094801">
    <property type="component" value="Unassembled WGS sequence"/>
</dbReference>
<dbReference type="CDD" id="cd00056">
    <property type="entry name" value="ENDO3c"/>
    <property type="match status" value="1"/>
</dbReference>
<comment type="subcellular location">
    <subcellularLocation>
        <location evidence="1">Nucleus</location>
    </subcellularLocation>
</comment>
<protein>
    <recommendedName>
        <fullName evidence="3">DNA-(apurinic or apyrimidinic site) lyase</fullName>
        <ecNumber evidence="3">4.2.99.18</ecNumber>
    </recommendedName>
</protein>
<dbReference type="GO" id="GO:0003684">
    <property type="term" value="F:damaged DNA binding"/>
    <property type="evidence" value="ECO:0007669"/>
    <property type="project" value="InterPro"/>
</dbReference>
<evidence type="ECO:0000256" key="1">
    <source>
        <dbReference type="ARBA" id="ARBA00004123"/>
    </source>
</evidence>
<keyword evidence="6" id="KW-0234">DNA repair</keyword>
<dbReference type="InterPro" id="IPR023170">
    <property type="entry name" value="HhH_base_excis_C"/>
</dbReference>
<dbReference type="STRING" id="983967.A0A1E4T067"/>
<evidence type="ECO:0000256" key="9">
    <source>
        <dbReference type="ARBA" id="ARBA00023268"/>
    </source>
</evidence>
<reference evidence="15" key="1">
    <citation type="submission" date="2016-04" db="EMBL/GenBank/DDBJ databases">
        <title>Comparative genomics of biotechnologically important yeasts.</title>
        <authorList>
            <consortium name="DOE Joint Genome Institute"/>
            <person name="Riley R."/>
            <person name="Haridas S."/>
            <person name="Wolfe K.H."/>
            <person name="Lopes M.R."/>
            <person name="Hittinger C.T."/>
            <person name="Goker M."/>
            <person name="Salamov A."/>
            <person name="Wisecaver J."/>
            <person name="Long T.M."/>
            <person name="Aerts A.L."/>
            <person name="Barry K."/>
            <person name="Choi C."/>
            <person name="Clum A."/>
            <person name="Coughlan A.Y."/>
            <person name="Deshpande S."/>
            <person name="Douglass A.P."/>
            <person name="Hanson S.J."/>
            <person name="Klenk H.-P."/>
            <person name="Labutti K."/>
            <person name="Lapidus A."/>
            <person name="Lindquist E."/>
            <person name="Lipzen A."/>
            <person name="Meier-Kolthoff J.P."/>
            <person name="Ohm R.A."/>
            <person name="Otillar R.P."/>
            <person name="Pangilinan J."/>
            <person name="Peng Y."/>
            <person name="Rokas A."/>
            <person name="Rosa C.A."/>
            <person name="Scheuner C."/>
            <person name="Sibirny A.A."/>
            <person name="Slot J.C."/>
            <person name="Stielow J.B."/>
            <person name="Sun H."/>
            <person name="Kurtzman C.P."/>
            <person name="Blackwell M."/>
            <person name="Grigoriev I.V."/>
            <person name="Jeffries T.W."/>
        </authorList>
    </citation>
    <scope>NUCLEOTIDE SEQUENCE [LARGE SCALE GENOMIC DNA]</scope>
    <source>
        <strain evidence="15">NRRL YB-2248</strain>
    </source>
</reference>
<accession>A0A1E4T067</accession>
<evidence type="ECO:0000256" key="7">
    <source>
        <dbReference type="ARBA" id="ARBA00023239"/>
    </source>
</evidence>
<evidence type="ECO:0000256" key="6">
    <source>
        <dbReference type="ARBA" id="ARBA00023204"/>
    </source>
</evidence>
<dbReference type="Gene3D" id="1.10.340.30">
    <property type="entry name" value="Hypothetical protein, domain 2"/>
    <property type="match status" value="1"/>
</dbReference>
<dbReference type="InterPro" id="IPR003265">
    <property type="entry name" value="HhH-GPD_domain"/>
</dbReference>
<proteinExistence type="inferred from homology"/>
<dbReference type="GO" id="GO:0006289">
    <property type="term" value="P:nucleotide-excision repair"/>
    <property type="evidence" value="ECO:0007669"/>
    <property type="project" value="InterPro"/>
</dbReference>
<dbReference type="Gene3D" id="3.30.310.40">
    <property type="match status" value="1"/>
</dbReference>
<evidence type="ECO:0000256" key="3">
    <source>
        <dbReference type="ARBA" id="ARBA00012720"/>
    </source>
</evidence>
<keyword evidence="12" id="KW-0175">Coiled coil</keyword>
<comment type="catalytic activity">
    <reaction evidence="11">
        <text>2'-deoxyribonucleotide-(2'-deoxyribose 5'-phosphate)-2'-deoxyribonucleotide-DNA = a 3'-end 2'-deoxyribonucleotide-(2,3-dehydro-2,3-deoxyribose 5'-phosphate)-DNA + a 5'-end 5'-phospho-2'-deoxyribonucleoside-DNA + H(+)</text>
        <dbReference type="Rhea" id="RHEA:66592"/>
        <dbReference type="Rhea" id="RHEA-COMP:13180"/>
        <dbReference type="Rhea" id="RHEA-COMP:16897"/>
        <dbReference type="Rhea" id="RHEA-COMP:17067"/>
        <dbReference type="ChEBI" id="CHEBI:15378"/>
        <dbReference type="ChEBI" id="CHEBI:136412"/>
        <dbReference type="ChEBI" id="CHEBI:157695"/>
        <dbReference type="ChEBI" id="CHEBI:167181"/>
        <dbReference type="EC" id="4.2.99.18"/>
    </reaction>
</comment>
<dbReference type="Pfam" id="PF07934">
    <property type="entry name" value="OGG_N"/>
    <property type="match status" value="1"/>
</dbReference>
<dbReference type="GO" id="GO:0034039">
    <property type="term" value="F:8-oxo-7,8-dihydroguanine DNA N-glycosylase activity"/>
    <property type="evidence" value="ECO:0007669"/>
    <property type="project" value="TreeGrafter"/>
</dbReference>
<keyword evidence="7" id="KW-0456">Lyase</keyword>
<evidence type="ECO:0000256" key="4">
    <source>
        <dbReference type="ARBA" id="ARBA00022763"/>
    </source>
</evidence>
<evidence type="ECO:0000256" key="2">
    <source>
        <dbReference type="ARBA" id="ARBA00010679"/>
    </source>
</evidence>
<dbReference type="GO" id="GO:0005634">
    <property type="term" value="C:nucleus"/>
    <property type="evidence" value="ECO:0007669"/>
    <property type="project" value="UniProtKB-SubCell"/>
</dbReference>
<dbReference type="PANTHER" id="PTHR10242:SF2">
    <property type="entry name" value="N-GLYCOSYLASE_DNA LYASE"/>
    <property type="match status" value="1"/>
</dbReference>
<dbReference type="GO" id="GO:0006285">
    <property type="term" value="P:base-excision repair, AP site formation"/>
    <property type="evidence" value="ECO:0007669"/>
    <property type="project" value="TreeGrafter"/>
</dbReference>
<dbReference type="InterPro" id="IPR012904">
    <property type="entry name" value="OGG_N"/>
</dbReference>
<sequence length="376" mass="43802">MTQDLIWKSIKIAPTELTLSKVLRCGQAFRWKFIDGIWSCSIGDQVILLKQDDVQVQYSSIPTSPNTLKLLTNYFNLQVNFGELYDEWCKMDTRFIKNSKNFQGVRMLNQDPWENLISFICSTNNNVKRISKMCENLCINYGTYIATYQDQKHYTFPTPSKLSQPEIESELRSLGFGYRAKFIQQTALLLSDKSEFSKLYSMRTEPHKITHQYLQKFTGVGPKVADCVSLMSLQKHDVVPIDTHVFKIATKDYKFSCKSKTLNKELYSEIQTFFKNLWGDYAGWAHSVLFAADLKDLNNGVNSTADKVILKIERDSKAELKLEPHNDILQEESSIIELKLEEQDIKLEEEEEKIKVLSESQIRRMKRYQDRSKIRF</sequence>
<evidence type="ECO:0000256" key="12">
    <source>
        <dbReference type="SAM" id="Coils"/>
    </source>
</evidence>
<keyword evidence="10" id="KW-0326">Glycosidase</keyword>
<keyword evidence="4" id="KW-0227">DNA damage</keyword>
<dbReference type="PANTHER" id="PTHR10242">
    <property type="entry name" value="8-OXOGUANINE DNA GLYCOSYLASE"/>
    <property type="match status" value="1"/>
</dbReference>
<dbReference type="AlphaFoldDB" id="A0A1E4T067"/>
<comment type="similarity">
    <text evidence="2">Belongs to the type-1 OGG1 family.</text>
</comment>
<evidence type="ECO:0000313" key="14">
    <source>
        <dbReference type="EMBL" id="ODV85143.1"/>
    </source>
</evidence>
<dbReference type="GO" id="GO:0140078">
    <property type="term" value="F:class I DNA-(apurinic or apyrimidinic site) endonuclease activity"/>
    <property type="evidence" value="ECO:0007669"/>
    <property type="project" value="UniProtKB-EC"/>
</dbReference>
<dbReference type="EMBL" id="KV453853">
    <property type="protein sequence ID" value="ODV85143.1"/>
    <property type="molecule type" value="Genomic_DNA"/>
</dbReference>
<organism evidence="14 15">
    <name type="scientific">[Candida] arabinofermentans NRRL YB-2248</name>
    <dbReference type="NCBI Taxonomy" id="983967"/>
    <lineage>
        <taxon>Eukaryota</taxon>
        <taxon>Fungi</taxon>
        <taxon>Dikarya</taxon>
        <taxon>Ascomycota</taxon>
        <taxon>Saccharomycotina</taxon>
        <taxon>Pichiomycetes</taxon>
        <taxon>Pichiales</taxon>
        <taxon>Pichiaceae</taxon>
        <taxon>Ogataea</taxon>
        <taxon>Ogataea/Candida clade</taxon>
    </lineage>
</organism>
<keyword evidence="5" id="KW-0378">Hydrolase</keyword>
<evidence type="ECO:0000259" key="13">
    <source>
        <dbReference type="SMART" id="SM00478"/>
    </source>
</evidence>
<gene>
    <name evidence="14" type="ORF">CANARDRAFT_159875</name>
</gene>
<evidence type="ECO:0000313" key="15">
    <source>
        <dbReference type="Proteomes" id="UP000094801"/>
    </source>
</evidence>
<dbReference type="EC" id="4.2.99.18" evidence="3"/>
<evidence type="ECO:0000256" key="11">
    <source>
        <dbReference type="ARBA" id="ARBA00044632"/>
    </source>
</evidence>
<keyword evidence="8" id="KW-0539">Nucleus</keyword>
<dbReference type="OrthoDB" id="238681at2759"/>
<evidence type="ECO:0000256" key="5">
    <source>
        <dbReference type="ARBA" id="ARBA00022801"/>
    </source>
</evidence>
<evidence type="ECO:0000256" key="8">
    <source>
        <dbReference type="ARBA" id="ARBA00023242"/>
    </source>
</evidence>
<name>A0A1E4T067_9ASCO</name>
<feature type="coiled-coil region" evidence="12">
    <location>
        <begin position="333"/>
        <end position="360"/>
    </location>
</feature>
<dbReference type="Pfam" id="PF00730">
    <property type="entry name" value="HhH-GPD"/>
    <property type="match status" value="1"/>
</dbReference>
<dbReference type="SUPFAM" id="SSF55945">
    <property type="entry name" value="TATA-box binding protein-like"/>
    <property type="match status" value="1"/>
</dbReference>
<feature type="domain" description="HhH-GPD" evidence="13">
    <location>
        <begin position="121"/>
        <end position="294"/>
    </location>
</feature>
<dbReference type="SMART" id="SM00478">
    <property type="entry name" value="ENDO3c"/>
    <property type="match status" value="1"/>
</dbReference>
<dbReference type="Gene3D" id="1.10.1670.10">
    <property type="entry name" value="Helix-hairpin-Helix base-excision DNA repair enzymes (C-terminal)"/>
    <property type="match status" value="1"/>
</dbReference>
<dbReference type="InterPro" id="IPR052054">
    <property type="entry name" value="Oxidative_DNA_repair_enzyme"/>
</dbReference>
<dbReference type="InterPro" id="IPR011257">
    <property type="entry name" value="DNA_glycosylase"/>
</dbReference>
<dbReference type="FunFam" id="1.10.1670.10:FF:000005">
    <property type="entry name" value="N-glycosylase/DNA lyase OGG1"/>
    <property type="match status" value="1"/>
</dbReference>
<keyword evidence="15" id="KW-1185">Reference proteome</keyword>
<keyword evidence="9" id="KW-0511">Multifunctional enzyme</keyword>
<evidence type="ECO:0000256" key="10">
    <source>
        <dbReference type="ARBA" id="ARBA00023295"/>
    </source>
</evidence>